<organism evidence="1 2">
    <name type="scientific">Apiospora aurea</name>
    <dbReference type="NCBI Taxonomy" id="335848"/>
    <lineage>
        <taxon>Eukaryota</taxon>
        <taxon>Fungi</taxon>
        <taxon>Dikarya</taxon>
        <taxon>Ascomycota</taxon>
        <taxon>Pezizomycotina</taxon>
        <taxon>Sordariomycetes</taxon>
        <taxon>Xylariomycetidae</taxon>
        <taxon>Amphisphaeriales</taxon>
        <taxon>Apiosporaceae</taxon>
        <taxon>Apiospora</taxon>
    </lineage>
</organism>
<dbReference type="InterPro" id="IPR035186">
    <property type="entry name" value="DUF5308"/>
</dbReference>
<dbReference type="Pfam" id="PF17233">
    <property type="entry name" value="DUF5308"/>
    <property type="match status" value="1"/>
</dbReference>
<dbReference type="GeneID" id="92082139"/>
<dbReference type="Proteomes" id="UP001391051">
    <property type="component" value="Unassembled WGS sequence"/>
</dbReference>
<dbReference type="RefSeq" id="XP_066695773.1">
    <property type="nucleotide sequence ID" value="XM_066849077.1"/>
</dbReference>
<accession>A0ABR1Q161</accession>
<evidence type="ECO:0000313" key="2">
    <source>
        <dbReference type="Proteomes" id="UP001391051"/>
    </source>
</evidence>
<evidence type="ECO:0000313" key="1">
    <source>
        <dbReference type="EMBL" id="KAK7943742.1"/>
    </source>
</evidence>
<sequence>MANLPSQHPSLAVHLADRTRTPLISSARTQQQVQALSTLTHSALLVHESAMRLGLGSPQRVIVEHASNGPFLIHSFIETDTAQHDALQEMSAYVGMNPDGFNQTGQSSETPNDGEVDEAPMLLSTVIAPASESALEARRAAARLERVGKAIQSSWTDSGSS</sequence>
<name>A0ABR1Q161_9PEZI</name>
<proteinExistence type="predicted"/>
<comment type="caution">
    <text evidence="1">The sequence shown here is derived from an EMBL/GenBank/DDBJ whole genome shotgun (WGS) entry which is preliminary data.</text>
</comment>
<keyword evidence="2" id="KW-1185">Reference proteome</keyword>
<dbReference type="EMBL" id="JAQQWE010000008">
    <property type="protein sequence ID" value="KAK7943742.1"/>
    <property type="molecule type" value="Genomic_DNA"/>
</dbReference>
<reference evidence="1 2" key="1">
    <citation type="submission" date="2023-01" db="EMBL/GenBank/DDBJ databases">
        <title>Analysis of 21 Apiospora genomes using comparative genomics revels a genus with tremendous synthesis potential of carbohydrate active enzymes and secondary metabolites.</title>
        <authorList>
            <person name="Sorensen T."/>
        </authorList>
    </citation>
    <scope>NUCLEOTIDE SEQUENCE [LARGE SCALE GENOMIC DNA]</scope>
    <source>
        <strain evidence="1 2">CBS 24483</strain>
    </source>
</reference>
<protein>
    <submittedName>
        <fullName evidence="1">Uncharacterized protein</fullName>
    </submittedName>
</protein>
<gene>
    <name evidence="1" type="ORF">PG986_012855</name>
</gene>